<dbReference type="OrthoDB" id="5299849at2759"/>
<feature type="transmembrane region" description="Helical" evidence="1">
    <location>
        <begin position="87"/>
        <end position="109"/>
    </location>
</feature>
<dbReference type="Pfam" id="PF10311">
    <property type="entry name" value="Ilm1"/>
    <property type="match status" value="1"/>
</dbReference>
<evidence type="ECO:0000313" key="2">
    <source>
        <dbReference type="EMBL" id="KAG5926478.1"/>
    </source>
</evidence>
<proteinExistence type="predicted"/>
<protein>
    <recommendedName>
        <fullName evidence="4">Increased loss of mitochondrial DNA protein 1</fullName>
    </recommendedName>
</protein>
<dbReference type="Proteomes" id="UP000811619">
    <property type="component" value="Unassembled WGS sequence"/>
</dbReference>
<dbReference type="PANTHER" id="PTHR28029">
    <property type="entry name" value="PROTEIN ILM1"/>
    <property type="match status" value="1"/>
</dbReference>
<feature type="transmembrane region" description="Helical" evidence="1">
    <location>
        <begin position="146"/>
        <end position="165"/>
    </location>
</feature>
<reference evidence="2" key="1">
    <citation type="journal article" date="2020" name="bioRxiv">
        <title>Whole genome comparisons of ergot fungi reveals the divergence and evolution of species within the genus Claviceps are the result of varying mechanisms driving genome evolution and host range expansion.</title>
        <authorList>
            <person name="Wyka S.A."/>
            <person name="Mondo S.J."/>
            <person name="Liu M."/>
            <person name="Dettman J."/>
            <person name="Nalam V."/>
            <person name="Broders K.D."/>
        </authorList>
    </citation>
    <scope>NUCLEOTIDE SEQUENCE</scope>
    <source>
        <strain evidence="2">CCC 489</strain>
    </source>
</reference>
<accession>A0A8K0J7C4</accession>
<comment type="caution">
    <text evidence="2">The sequence shown here is derived from an EMBL/GenBank/DDBJ whole genome shotgun (WGS) entry which is preliminary data.</text>
</comment>
<gene>
    <name evidence="2" type="ORF">E4U42_003277</name>
</gene>
<keyword evidence="3" id="KW-1185">Reference proteome</keyword>
<name>A0A8K0J7C4_9HYPO</name>
<dbReference type="EMBL" id="SRPY01000266">
    <property type="protein sequence ID" value="KAG5926478.1"/>
    <property type="molecule type" value="Genomic_DNA"/>
</dbReference>
<keyword evidence="1" id="KW-0472">Membrane</keyword>
<evidence type="ECO:0000256" key="1">
    <source>
        <dbReference type="SAM" id="Phobius"/>
    </source>
</evidence>
<organism evidence="2 3">
    <name type="scientific">Claviceps africana</name>
    <dbReference type="NCBI Taxonomy" id="83212"/>
    <lineage>
        <taxon>Eukaryota</taxon>
        <taxon>Fungi</taxon>
        <taxon>Dikarya</taxon>
        <taxon>Ascomycota</taxon>
        <taxon>Pezizomycotina</taxon>
        <taxon>Sordariomycetes</taxon>
        <taxon>Hypocreomycetidae</taxon>
        <taxon>Hypocreales</taxon>
        <taxon>Clavicipitaceae</taxon>
        <taxon>Claviceps</taxon>
    </lineage>
</organism>
<dbReference type="AlphaFoldDB" id="A0A8K0J7C4"/>
<keyword evidence="1" id="KW-0812">Transmembrane</keyword>
<evidence type="ECO:0000313" key="3">
    <source>
        <dbReference type="Proteomes" id="UP000811619"/>
    </source>
</evidence>
<dbReference type="PANTHER" id="PTHR28029:SF1">
    <property type="entry name" value="PROTEIN ILM1"/>
    <property type="match status" value="1"/>
</dbReference>
<keyword evidence="1" id="KW-1133">Transmembrane helix</keyword>
<dbReference type="InterPro" id="IPR018815">
    <property type="entry name" value="Incr_loss_mito_DNA_1"/>
</dbReference>
<sequence>MAIITAKTLITSISLFHLTLGFILLTNPQRIPDQILVQVLGQSMGIPHARGFDAQSHALGFLGSVLALFGLSDLLSLSMPEELAALYYWGTQAPLRALFFILLTTYVYAFGPSSPLYGGATHLTRGGYNPSYHPARWGGDALKNRVFFSFAFVEMLAWFWVWVTLREERPQVVERMRKNTRRESGKSRDE</sequence>
<evidence type="ECO:0008006" key="4">
    <source>
        <dbReference type="Google" id="ProtNLM"/>
    </source>
</evidence>
<feature type="transmembrane region" description="Helical" evidence="1">
    <location>
        <begin position="57"/>
        <end position="75"/>
    </location>
</feature>